<dbReference type="Proteomes" id="UP001174136">
    <property type="component" value="Unassembled WGS sequence"/>
</dbReference>
<dbReference type="AlphaFoldDB" id="A0AA47M6B4"/>
<protein>
    <submittedName>
        <fullName evidence="1">Uncharacterized protein</fullName>
    </submittedName>
</protein>
<reference evidence="1" key="1">
    <citation type="journal article" date="2023" name="Front. Mar. Sci.">
        <title>A new Merluccius polli reference genome to investigate the effects of global change in West African waters.</title>
        <authorList>
            <person name="Mateo J.L."/>
            <person name="Blanco-Fernandez C."/>
            <person name="Garcia-Vazquez E."/>
            <person name="Machado-Schiaffino G."/>
        </authorList>
    </citation>
    <scope>NUCLEOTIDE SEQUENCE</scope>
    <source>
        <strain evidence="1">C29</strain>
        <tissue evidence="1">Fin</tissue>
    </source>
</reference>
<name>A0AA47M6B4_MERPO</name>
<proteinExistence type="predicted"/>
<organism evidence="1 2">
    <name type="scientific">Merluccius polli</name>
    <name type="common">Benguela hake</name>
    <name type="synonym">Merluccius cadenati</name>
    <dbReference type="NCBI Taxonomy" id="89951"/>
    <lineage>
        <taxon>Eukaryota</taxon>
        <taxon>Metazoa</taxon>
        <taxon>Chordata</taxon>
        <taxon>Craniata</taxon>
        <taxon>Vertebrata</taxon>
        <taxon>Euteleostomi</taxon>
        <taxon>Actinopterygii</taxon>
        <taxon>Neopterygii</taxon>
        <taxon>Teleostei</taxon>
        <taxon>Neoteleostei</taxon>
        <taxon>Acanthomorphata</taxon>
        <taxon>Zeiogadaria</taxon>
        <taxon>Gadariae</taxon>
        <taxon>Gadiformes</taxon>
        <taxon>Gadoidei</taxon>
        <taxon>Merlucciidae</taxon>
        <taxon>Merluccius</taxon>
    </lineage>
</organism>
<comment type="caution">
    <text evidence="1">The sequence shown here is derived from an EMBL/GenBank/DDBJ whole genome shotgun (WGS) entry which is preliminary data.</text>
</comment>
<dbReference type="EMBL" id="JAOPHQ010005710">
    <property type="protein sequence ID" value="KAK0134379.1"/>
    <property type="molecule type" value="Genomic_DNA"/>
</dbReference>
<keyword evidence="2" id="KW-1185">Reference proteome</keyword>
<evidence type="ECO:0000313" key="1">
    <source>
        <dbReference type="EMBL" id="KAK0134379.1"/>
    </source>
</evidence>
<sequence>MLTDTHIPSLTWQDVDVLDSINKALKPVSDILLPHLCLCHHIISSPSAPTPILAEAENDAYLTKDLKAGILTQLELKYDDSKS</sequence>
<evidence type="ECO:0000313" key="2">
    <source>
        <dbReference type="Proteomes" id="UP001174136"/>
    </source>
</evidence>
<gene>
    <name evidence="1" type="ORF">N1851_030036</name>
</gene>
<accession>A0AA47M6B4</accession>